<evidence type="ECO:0000313" key="1">
    <source>
        <dbReference type="EMBL" id="MEQ6291819.1"/>
    </source>
</evidence>
<protein>
    <submittedName>
        <fullName evidence="1">Uncharacterized protein</fullName>
    </submittedName>
</protein>
<organism evidence="1 2">
    <name type="scientific">Vogesella oryzagri</name>
    <dbReference type="NCBI Taxonomy" id="3160864"/>
    <lineage>
        <taxon>Bacteria</taxon>
        <taxon>Pseudomonadati</taxon>
        <taxon>Pseudomonadota</taxon>
        <taxon>Betaproteobacteria</taxon>
        <taxon>Neisseriales</taxon>
        <taxon>Chromobacteriaceae</taxon>
        <taxon>Vogesella</taxon>
    </lineage>
</organism>
<keyword evidence="2" id="KW-1185">Reference proteome</keyword>
<proteinExistence type="predicted"/>
<dbReference type="Proteomes" id="UP001433638">
    <property type="component" value="Unassembled WGS sequence"/>
</dbReference>
<accession>A0ABV1M6H3</accession>
<sequence length="118" mass="13585">MLLGVCVFQVLAKYVLIFCGFEKCILSHFYVVEGKMHYPEYLQMFSNNGQGKIHVSLRGHEGIVKDLAFSPREVMALLSDGGDGFHRYIRFDDYVFEVVKYEIDPRTQTLTITAKPKE</sequence>
<reference evidence="1" key="1">
    <citation type="submission" date="2024-06" db="EMBL/GenBank/DDBJ databases">
        <title>Genome sequence of Vogesella sp. MAHUQ-64.</title>
        <authorList>
            <person name="Huq M.A."/>
        </authorList>
    </citation>
    <scope>NUCLEOTIDE SEQUENCE</scope>
    <source>
        <strain evidence="1">MAHUQ-64</strain>
    </source>
</reference>
<dbReference type="RefSeq" id="WP_349589202.1">
    <property type="nucleotide sequence ID" value="NZ_JBEFLD010000007.1"/>
</dbReference>
<dbReference type="EMBL" id="JBEFLD010000007">
    <property type="protein sequence ID" value="MEQ6291819.1"/>
    <property type="molecule type" value="Genomic_DNA"/>
</dbReference>
<comment type="caution">
    <text evidence="1">The sequence shown here is derived from an EMBL/GenBank/DDBJ whole genome shotgun (WGS) entry which is preliminary data.</text>
</comment>
<name>A0ABV1M6H3_9NEIS</name>
<evidence type="ECO:0000313" key="2">
    <source>
        <dbReference type="Proteomes" id="UP001433638"/>
    </source>
</evidence>
<gene>
    <name evidence="1" type="ORF">ABNW52_14470</name>
</gene>